<feature type="region of interest" description="Disordered" evidence="1">
    <location>
        <begin position="214"/>
        <end position="235"/>
    </location>
</feature>
<name>A0A4P9W7C3_9FUNG</name>
<feature type="compositionally biased region" description="Polar residues" evidence="1">
    <location>
        <begin position="221"/>
        <end position="235"/>
    </location>
</feature>
<gene>
    <name evidence="2" type="ORF">BDK51DRAFT_48001</name>
</gene>
<dbReference type="AlphaFoldDB" id="A0A4P9W7C3"/>
<dbReference type="EMBL" id="KZ997031">
    <property type="protein sequence ID" value="RKO87972.1"/>
    <property type="molecule type" value="Genomic_DNA"/>
</dbReference>
<protein>
    <submittedName>
        <fullName evidence="2">Uncharacterized protein</fullName>
    </submittedName>
</protein>
<evidence type="ECO:0000313" key="3">
    <source>
        <dbReference type="Proteomes" id="UP000269721"/>
    </source>
</evidence>
<reference evidence="3" key="1">
    <citation type="journal article" date="2018" name="Nat. Microbiol.">
        <title>Leveraging single-cell genomics to expand the fungal tree of life.</title>
        <authorList>
            <person name="Ahrendt S.R."/>
            <person name="Quandt C.A."/>
            <person name="Ciobanu D."/>
            <person name="Clum A."/>
            <person name="Salamov A."/>
            <person name="Andreopoulos B."/>
            <person name="Cheng J.F."/>
            <person name="Woyke T."/>
            <person name="Pelin A."/>
            <person name="Henrissat B."/>
            <person name="Reynolds N.K."/>
            <person name="Benny G.L."/>
            <person name="Smith M.E."/>
            <person name="James T.Y."/>
            <person name="Grigoriev I.V."/>
        </authorList>
    </citation>
    <scope>NUCLEOTIDE SEQUENCE [LARGE SCALE GENOMIC DNA]</scope>
</reference>
<sequence>MQQTEGKKSRCKTRAGVSVEGYAKGSHIQTAPCSGRLSPLPVRWVVAVPGEIYGLTQVPTRIRLCESQTGAISGFGSQDRNTPTPAPHPVPKGLHALRRCLNAVTGSISAAKRLVRRPSIRPAGRQKCTVQCSVISFPLDAITAAQIQRVNDTRLGFTCAGGSSRISGPGLIELFDFALAVDGIEGRGIGRRHRIPVPTPQPGLKFTIPSTRVDASRRRPTATTPSPNTWRPESESQLARVKPAFEIVAHNRVRLVSFLDPCFNFKFPSHGQRGVGPGASESPTRAGPYPLVSYAAGVARQQGRWSIYQGER</sequence>
<keyword evidence="3" id="KW-1185">Reference proteome</keyword>
<evidence type="ECO:0000313" key="2">
    <source>
        <dbReference type="EMBL" id="RKO87972.1"/>
    </source>
</evidence>
<evidence type="ECO:0000256" key="1">
    <source>
        <dbReference type="SAM" id="MobiDB-lite"/>
    </source>
</evidence>
<dbReference type="Proteomes" id="UP000269721">
    <property type="component" value="Unassembled WGS sequence"/>
</dbReference>
<proteinExistence type="predicted"/>
<accession>A0A4P9W7C3</accession>
<organism evidence="2 3">
    <name type="scientific">Blyttiomyces helicus</name>
    <dbReference type="NCBI Taxonomy" id="388810"/>
    <lineage>
        <taxon>Eukaryota</taxon>
        <taxon>Fungi</taxon>
        <taxon>Fungi incertae sedis</taxon>
        <taxon>Chytridiomycota</taxon>
        <taxon>Chytridiomycota incertae sedis</taxon>
        <taxon>Chytridiomycetes</taxon>
        <taxon>Chytridiomycetes incertae sedis</taxon>
        <taxon>Blyttiomyces</taxon>
    </lineage>
</organism>